<evidence type="ECO:0000313" key="2">
    <source>
        <dbReference type="EMBL" id="UYK88376.1"/>
    </source>
</evidence>
<dbReference type="AlphaFoldDB" id="A0AA46Y7Q2"/>
<organism evidence="2 3">
    <name type="scientific">Xanthomonas sacchari</name>
    <dbReference type="NCBI Taxonomy" id="56458"/>
    <lineage>
        <taxon>Bacteria</taxon>
        <taxon>Pseudomonadati</taxon>
        <taxon>Pseudomonadota</taxon>
        <taxon>Gammaproteobacteria</taxon>
        <taxon>Lysobacterales</taxon>
        <taxon>Lysobacteraceae</taxon>
        <taxon>Xanthomonas</taxon>
    </lineage>
</organism>
<evidence type="ECO:0000259" key="1">
    <source>
        <dbReference type="Pfam" id="PF22148"/>
    </source>
</evidence>
<dbReference type="EMBL" id="CP099534">
    <property type="protein sequence ID" value="UYK88376.1"/>
    <property type="molecule type" value="Genomic_DNA"/>
</dbReference>
<dbReference type="Pfam" id="PF22148">
    <property type="entry name" value="Fervidolysin_NPro-like"/>
    <property type="match status" value="1"/>
</dbReference>
<evidence type="ECO:0000313" key="3">
    <source>
        <dbReference type="Proteomes" id="UP001164392"/>
    </source>
</evidence>
<feature type="domain" description="Fervidolysin-like N-terminal prodomain" evidence="1">
    <location>
        <begin position="30"/>
        <end position="109"/>
    </location>
</feature>
<reference evidence="2" key="1">
    <citation type="submission" date="2022-06" db="EMBL/GenBank/DDBJ databases">
        <title>Dynamics of rice microbiomes reveals core vertical transmitted seed endophytes.</title>
        <authorList>
            <person name="Liao K."/>
            <person name="Zhang X."/>
        </authorList>
    </citation>
    <scope>NUCLEOTIDE SEQUENCE</scope>
    <source>
        <strain evidence="2">JR3-14</strain>
    </source>
</reference>
<dbReference type="InterPro" id="IPR054399">
    <property type="entry name" value="Fervidolysin-like_N_prodom"/>
</dbReference>
<gene>
    <name evidence="2" type="ORF">NG824_18165</name>
</gene>
<sequence>MAGIAGLVALAAACSTATQQPPRPPTDAHAVGAAQDANAANAVIVYFDRSGDVEQTKHRITAAAADLDAPVLYTLDRIGAIVLGVPTGKTAERLIADVGGIAGVLMAVPDGQQQPQQGASPPSLQLR</sequence>
<dbReference type="RefSeq" id="WP_267092921.1">
    <property type="nucleotide sequence ID" value="NZ_CP099534.1"/>
</dbReference>
<proteinExistence type="predicted"/>
<protein>
    <recommendedName>
        <fullName evidence="1">Fervidolysin-like N-terminal prodomain domain-containing protein</fullName>
    </recommendedName>
</protein>
<accession>A0AA46Y7Q2</accession>
<dbReference type="Proteomes" id="UP001164392">
    <property type="component" value="Chromosome"/>
</dbReference>
<name>A0AA46Y7Q2_9XANT</name>